<evidence type="ECO:0000259" key="2">
    <source>
        <dbReference type="Pfam" id="PF01738"/>
    </source>
</evidence>
<dbReference type="Proteomes" id="UP000198386">
    <property type="component" value="Unassembled WGS sequence"/>
</dbReference>
<dbReference type="Gene3D" id="3.40.50.1820">
    <property type="entry name" value="alpha/beta hydrolase"/>
    <property type="match status" value="1"/>
</dbReference>
<dbReference type="PANTHER" id="PTHR46623">
    <property type="entry name" value="CARBOXYMETHYLENEBUTENOLIDASE-RELATED"/>
    <property type="match status" value="1"/>
</dbReference>
<dbReference type="EMBL" id="FZOH01000003">
    <property type="protein sequence ID" value="SNS21160.1"/>
    <property type="molecule type" value="Genomic_DNA"/>
</dbReference>
<name>A0A239CM19_9ACTN</name>
<evidence type="ECO:0000313" key="3">
    <source>
        <dbReference type="EMBL" id="SNS21160.1"/>
    </source>
</evidence>
<reference evidence="4" key="1">
    <citation type="submission" date="2017-06" db="EMBL/GenBank/DDBJ databases">
        <authorList>
            <person name="Varghese N."/>
            <person name="Submissions S."/>
        </authorList>
    </citation>
    <scope>NUCLEOTIDE SEQUENCE [LARGE SCALE GENOMIC DNA]</scope>
    <source>
        <strain evidence="4">DSM 45423</strain>
    </source>
</reference>
<proteinExistence type="predicted"/>
<dbReference type="Pfam" id="PF01738">
    <property type="entry name" value="DLH"/>
    <property type="match status" value="1"/>
</dbReference>
<evidence type="ECO:0000313" key="4">
    <source>
        <dbReference type="Proteomes" id="UP000198386"/>
    </source>
</evidence>
<dbReference type="PANTHER" id="PTHR46623:SF6">
    <property type="entry name" value="ALPHA_BETA-HYDROLASES SUPERFAMILY PROTEIN"/>
    <property type="match status" value="1"/>
</dbReference>
<dbReference type="GO" id="GO:0016787">
    <property type="term" value="F:hydrolase activity"/>
    <property type="evidence" value="ECO:0007669"/>
    <property type="project" value="InterPro"/>
</dbReference>
<dbReference type="InterPro" id="IPR002925">
    <property type="entry name" value="Dienelactn_hydro"/>
</dbReference>
<protein>
    <submittedName>
        <fullName evidence="3">Carboxymethylenebutenolidase</fullName>
    </submittedName>
</protein>
<gene>
    <name evidence="3" type="ORF">SAMN04488107_1711</name>
</gene>
<keyword evidence="4" id="KW-1185">Reference proteome</keyword>
<feature type="region of interest" description="Disordered" evidence="1">
    <location>
        <begin position="35"/>
        <end position="61"/>
    </location>
</feature>
<accession>A0A239CM19</accession>
<evidence type="ECO:0000256" key="1">
    <source>
        <dbReference type="SAM" id="MobiDB-lite"/>
    </source>
</evidence>
<sequence length="300" mass="31790">MRCRSQKTGAHLLGLQIQLSSRPGWRASAETVIRAAPGPVRRPPHRRASVGPADPPPETPEAVLPSTVVPGGVSTPQLSAHLAVPPVGEGPWPGVVVVHEAFGLTDDVRDHADRLAAAGYLAVAPDLFSAGGARRCLRSTFRALNRGEGPAFGDLEAARRFLADRDDCTGRVGVLGFCLGGGFALVGATRGFDVSAPNYGFLPRDAERVLAGACPVVASYGRRDPALRGAADRLDRVLTDLGVEHDVHEYPDAGHSFLNRHPGPITALEKVLGGGHHRPSAEDAWGRILRFLDRHLRTAA</sequence>
<dbReference type="InterPro" id="IPR029058">
    <property type="entry name" value="AB_hydrolase_fold"/>
</dbReference>
<feature type="domain" description="Dienelactone hydrolase" evidence="2">
    <location>
        <begin position="85"/>
        <end position="295"/>
    </location>
</feature>
<dbReference type="SUPFAM" id="SSF53474">
    <property type="entry name" value="alpha/beta-Hydrolases"/>
    <property type="match status" value="1"/>
</dbReference>
<organism evidence="3 4">
    <name type="scientific">Geodermatophilus saharensis</name>
    <dbReference type="NCBI Taxonomy" id="1137994"/>
    <lineage>
        <taxon>Bacteria</taxon>
        <taxon>Bacillati</taxon>
        <taxon>Actinomycetota</taxon>
        <taxon>Actinomycetes</taxon>
        <taxon>Geodermatophilales</taxon>
        <taxon>Geodermatophilaceae</taxon>
        <taxon>Geodermatophilus</taxon>
    </lineage>
</organism>
<dbReference type="AlphaFoldDB" id="A0A239CM19"/>
<dbReference type="InterPro" id="IPR051049">
    <property type="entry name" value="Dienelactone_hydrolase-like"/>
</dbReference>